<proteinExistence type="predicted"/>
<name>A0ABU7VMG0_9BACL</name>
<dbReference type="Proteomes" id="UP001306950">
    <property type="component" value="Unassembled WGS sequence"/>
</dbReference>
<accession>A0ABU7VMG0</accession>
<organism evidence="1 2">
    <name type="scientific">Paenibacillus haidiansis</name>
    <dbReference type="NCBI Taxonomy" id="1574488"/>
    <lineage>
        <taxon>Bacteria</taxon>
        <taxon>Bacillati</taxon>
        <taxon>Bacillota</taxon>
        <taxon>Bacilli</taxon>
        <taxon>Bacillales</taxon>
        <taxon>Paenibacillaceae</taxon>
        <taxon>Paenibacillus</taxon>
    </lineage>
</organism>
<evidence type="ECO:0000313" key="1">
    <source>
        <dbReference type="EMBL" id="MEF2964958.1"/>
    </source>
</evidence>
<protein>
    <submittedName>
        <fullName evidence="1">Uncharacterized protein</fullName>
    </submittedName>
</protein>
<gene>
    <name evidence="1" type="ORF">V3851_03870</name>
</gene>
<sequence>MELNEINDASNYVIKKNRFESRDRGEEALEVIDSLLDKGNVVFVNTLMKAVPYYKTYKKELNKDDVELADSHYFLIVDKDDERYYYLDNYLNHNKANFTPYEKNKSMGVANKAEFVQAFNYQFRCFTIDINAKELAKLPGRFHELFNAIIENYKGTDSKSDILSGRKVIEKYIEYCDSRAIKLDDAIPRRDHNVYSLSRTIFTRSTDRKRILLKILKEKDDSEESRLCLVHSLERNIASWELAINGITKRHFTKQYVLDRQLGQCFSNILETEDSLYDVMETELDYLCYTV</sequence>
<dbReference type="RefSeq" id="WP_331845151.1">
    <property type="nucleotide sequence ID" value="NZ_JAZHPZ010000001.1"/>
</dbReference>
<reference evidence="1 2" key="1">
    <citation type="submission" date="2024-02" db="EMBL/GenBank/DDBJ databases">
        <title>A nitrogen-fixing paenibacillus bacterium.</title>
        <authorList>
            <person name="Zhang W.L."/>
            <person name="Chen S.F."/>
        </authorList>
    </citation>
    <scope>NUCLEOTIDE SEQUENCE [LARGE SCALE GENOMIC DNA]</scope>
    <source>
        <strain evidence="1 2">M1</strain>
    </source>
</reference>
<dbReference type="EMBL" id="JAZHPZ010000001">
    <property type="protein sequence ID" value="MEF2964958.1"/>
    <property type="molecule type" value="Genomic_DNA"/>
</dbReference>
<evidence type="ECO:0000313" key="2">
    <source>
        <dbReference type="Proteomes" id="UP001306950"/>
    </source>
</evidence>
<comment type="caution">
    <text evidence="1">The sequence shown here is derived from an EMBL/GenBank/DDBJ whole genome shotgun (WGS) entry which is preliminary data.</text>
</comment>
<keyword evidence="2" id="KW-1185">Reference proteome</keyword>